<dbReference type="InterPro" id="IPR051708">
    <property type="entry name" value="Plant_Aspart_Prot_A1"/>
</dbReference>
<evidence type="ECO:0000313" key="12">
    <source>
        <dbReference type="Proteomes" id="UP000236630"/>
    </source>
</evidence>
<dbReference type="Pfam" id="PF14541">
    <property type="entry name" value="TAXi_C"/>
    <property type="match status" value="1"/>
</dbReference>
<dbReference type="GO" id="GO:0005576">
    <property type="term" value="C:extracellular region"/>
    <property type="evidence" value="ECO:0007669"/>
    <property type="project" value="UniProtKB-SubCell"/>
</dbReference>
<comment type="caution">
    <text evidence="11">The sequence shown here is derived from an EMBL/GenBank/DDBJ whole genome shotgun (WGS) entry which is preliminary data.</text>
</comment>
<keyword evidence="3" id="KW-0964">Secreted</keyword>
<dbReference type="PANTHER" id="PTHR47967">
    <property type="entry name" value="OS07G0603500 PROTEIN-RELATED"/>
    <property type="match status" value="1"/>
</dbReference>
<dbReference type="InterPro" id="IPR001969">
    <property type="entry name" value="Aspartic_peptidase_AS"/>
</dbReference>
<dbReference type="Gene3D" id="2.40.70.10">
    <property type="entry name" value="Acid Proteases"/>
    <property type="match status" value="2"/>
</dbReference>
<dbReference type="GO" id="GO:0006508">
    <property type="term" value="P:proteolysis"/>
    <property type="evidence" value="ECO:0007669"/>
    <property type="project" value="UniProtKB-KW"/>
</dbReference>
<feature type="chain" id="PRO_5014170379" description="Peptidase A1 domain-containing protein" evidence="9">
    <location>
        <begin position="25"/>
        <end position="428"/>
    </location>
</feature>
<keyword evidence="6" id="KW-0064">Aspartyl protease</keyword>
<sequence length="428" mass="45796">MATFLSCAFIFFFLCLSVISPAGAQTGGFSVELIHRDSPKSPFYNPNETPYQRLRNALNRSANRLSHFNKNSSVSSSKVSQADIIPNGGDYLIRISIGTPPVEILAVADTGSDLIWAQCQPCPPSQCYKQDNPLFDPQKSSTYKYLSCSSSQCAPPIKESCSGEGNCKYLVRYGDQESFSKGDLATETVTLGSTSGQAVALPEIVFGCGTKNDGKFNSKTDGIVGLGGGDASLISQIRTTIAGKFSYCLVQQSSTKINFGTNGIVSGSGVVSTPLLVKNPKTFYYLTLDAISVGDQRLGVISGSTPGGDIVIDSGTTLTYLPPAYASTLISVMSSMIAAQPVEGPSDLCYRISSRPQFPEVTIHFRDADVKLSPSNFFMKISEDLVCSVFSASNGTPIYGNIMQTNFLIGYDIEGRTVSFKPTDCSKQ</sequence>
<gene>
    <name evidence="11" type="ORF">CUMW_195040</name>
</gene>
<dbReference type="PROSITE" id="PS51767">
    <property type="entry name" value="PEPTIDASE_A1"/>
    <property type="match status" value="1"/>
</dbReference>
<organism evidence="11 12">
    <name type="scientific">Citrus unshiu</name>
    <name type="common">Satsuma mandarin</name>
    <name type="synonym">Citrus nobilis var. unshiu</name>
    <dbReference type="NCBI Taxonomy" id="55188"/>
    <lineage>
        <taxon>Eukaryota</taxon>
        <taxon>Viridiplantae</taxon>
        <taxon>Streptophyta</taxon>
        <taxon>Embryophyta</taxon>
        <taxon>Tracheophyta</taxon>
        <taxon>Spermatophyta</taxon>
        <taxon>Magnoliopsida</taxon>
        <taxon>eudicotyledons</taxon>
        <taxon>Gunneridae</taxon>
        <taxon>Pentapetalae</taxon>
        <taxon>rosids</taxon>
        <taxon>malvids</taxon>
        <taxon>Sapindales</taxon>
        <taxon>Rutaceae</taxon>
        <taxon>Aurantioideae</taxon>
        <taxon>Citrus</taxon>
    </lineage>
</organism>
<evidence type="ECO:0000256" key="2">
    <source>
        <dbReference type="ARBA" id="ARBA00007447"/>
    </source>
</evidence>
<keyword evidence="4" id="KW-0645">Protease</keyword>
<evidence type="ECO:0000256" key="7">
    <source>
        <dbReference type="ARBA" id="ARBA00022801"/>
    </source>
</evidence>
<dbReference type="PROSITE" id="PS00141">
    <property type="entry name" value="ASP_PROTEASE"/>
    <property type="match status" value="2"/>
</dbReference>
<dbReference type="InterPro" id="IPR034161">
    <property type="entry name" value="Pepsin-like_plant"/>
</dbReference>
<evidence type="ECO:0000256" key="1">
    <source>
        <dbReference type="ARBA" id="ARBA00004613"/>
    </source>
</evidence>
<proteinExistence type="inferred from homology"/>
<dbReference type="InterPro" id="IPR033121">
    <property type="entry name" value="PEPTIDASE_A1"/>
</dbReference>
<evidence type="ECO:0000256" key="6">
    <source>
        <dbReference type="ARBA" id="ARBA00022750"/>
    </source>
</evidence>
<dbReference type="InterPro" id="IPR032799">
    <property type="entry name" value="TAXi_C"/>
</dbReference>
<dbReference type="GO" id="GO:0004190">
    <property type="term" value="F:aspartic-type endopeptidase activity"/>
    <property type="evidence" value="ECO:0007669"/>
    <property type="project" value="UniProtKB-KW"/>
</dbReference>
<feature type="domain" description="Peptidase A1" evidence="10">
    <location>
        <begin position="91"/>
        <end position="421"/>
    </location>
</feature>
<dbReference type="InterPro" id="IPR032861">
    <property type="entry name" value="TAXi_N"/>
</dbReference>
<dbReference type="Pfam" id="PF14543">
    <property type="entry name" value="TAXi_N"/>
    <property type="match status" value="1"/>
</dbReference>
<keyword evidence="12" id="KW-1185">Reference proteome</keyword>
<accession>A0A2H5Q4F2</accession>
<dbReference type="STRING" id="55188.A0A2H5Q4F2"/>
<keyword evidence="5 9" id="KW-0732">Signal</keyword>
<feature type="signal peptide" evidence="9">
    <location>
        <begin position="1"/>
        <end position="24"/>
    </location>
</feature>
<evidence type="ECO:0000259" key="10">
    <source>
        <dbReference type="PROSITE" id="PS51767"/>
    </source>
</evidence>
<dbReference type="FunFam" id="2.40.70.10:FF:000050">
    <property type="entry name" value="Aspartic proteinase CDR1"/>
    <property type="match status" value="1"/>
</dbReference>
<protein>
    <recommendedName>
        <fullName evidence="10">Peptidase A1 domain-containing protein</fullName>
    </recommendedName>
</protein>
<dbReference type="InterPro" id="IPR021109">
    <property type="entry name" value="Peptidase_aspartic_dom_sf"/>
</dbReference>
<reference evidence="11 12" key="1">
    <citation type="journal article" date="2017" name="Front. Genet.">
        <title>Draft sequencing of the heterozygous diploid genome of Satsuma (Citrus unshiu Marc.) using a hybrid assembly approach.</title>
        <authorList>
            <person name="Shimizu T."/>
            <person name="Tanizawa Y."/>
            <person name="Mochizuki T."/>
            <person name="Nagasaki H."/>
            <person name="Yoshioka T."/>
            <person name="Toyoda A."/>
            <person name="Fujiyama A."/>
            <person name="Kaminuma E."/>
            <person name="Nakamura Y."/>
        </authorList>
    </citation>
    <scope>NUCLEOTIDE SEQUENCE [LARGE SCALE GENOMIC DNA]</scope>
    <source>
        <strain evidence="12">cv. Miyagawa wase</strain>
    </source>
</reference>
<dbReference type="SUPFAM" id="SSF50630">
    <property type="entry name" value="Acid proteases"/>
    <property type="match status" value="1"/>
</dbReference>
<evidence type="ECO:0000256" key="4">
    <source>
        <dbReference type="ARBA" id="ARBA00022670"/>
    </source>
</evidence>
<comment type="similarity">
    <text evidence="2">Belongs to the peptidase A1 family.</text>
</comment>
<evidence type="ECO:0000256" key="3">
    <source>
        <dbReference type="ARBA" id="ARBA00022525"/>
    </source>
</evidence>
<evidence type="ECO:0000256" key="9">
    <source>
        <dbReference type="SAM" id="SignalP"/>
    </source>
</evidence>
<evidence type="ECO:0000256" key="8">
    <source>
        <dbReference type="ARBA" id="ARBA00023180"/>
    </source>
</evidence>
<comment type="subcellular location">
    <subcellularLocation>
        <location evidence="1">Secreted</location>
    </subcellularLocation>
</comment>
<keyword evidence="7" id="KW-0378">Hydrolase</keyword>
<evidence type="ECO:0000256" key="5">
    <source>
        <dbReference type="ARBA" id="ARBA00022729"/>
    </source>
</evidence>
<dbReference type="Proteomes" id="UP000236630">
    <property type="component" value="Unassembled WGS sequence"/>
</dbReference>
<keyword evidence="8" id="KW-0325">Glycoprotein</keyword>
<dbReference type="AlphaFoldDB" id="A0A2H5Q4F2"/>
<dbReference type="CDD" id="cd05476">
    <property type="entry name" value="pepsin_A_like_plant"/>
    <property type="match status" value="1"/>
</dbReference>
<dbReference type="EMBL" id="BDQV01000212">
    <property type="protein sequence ID" value="GAY59516.1"/>
    <property type="molecule type" value="Genomic_DNA"/>
</dbReference>
<dbReference type="FunFam" id="2.40.70.10:FF:000016">
    <property type="entry name" value="Probable aspartic protease At2g35615"/>
    <property type="match status" value="1"/>
</dbReference>
<evidence type="ECO:0000313" key="11">
    <source>
        <dbReference type="EMBL" id="GAY59516.1"/>
    </source>
</evidence>
<name>A0A2H5Q4F2_CITUN</name>
<dbReference type="PANTHER" id="PTHR47967:SF116">
    <property type="entry name" value="ASPARTIC PROTEINASE CDR1-LIKE"/>
    <property type="match status" value="1"/>
</dbReference>